<dbReference type="EMBL" id="ARZA01000200">
    <property type="protein sequence ID" value="EOD00202.1"/>
    <property type="molecule type" value="Genomic_DNA"/>
</dbReference>
<dbReference type="PRINTS" id="PR00455">
    <property type="entry name" value="HTHTETR"/>
</dbReference>
<gene>
    <name evidence="4" type="ORF">L21TH_1747</name>
</gene>
<protein>
    <submittedName>
        <fullName evidence="4">Transcriptional regulator, TetR family</fullName>
    </submittedName>
</protein>
<dbReference type="PATRIC" id="fig|1304284.3.peg.1714"/>
<comment type="caution">
    <text evidence="4">The sequence shown here is derived from an EMBL/GenBank/DDBJ whole genome shotgun (WGS) entry which is preliminary data.</text>
</comment>
<dbReference type="SUPFAM" id="SSF48498">
    <property type="entry name" value="Tetracyclin repressor-like, C-terminal domain"/>
    <property type="match status" value="1"/>
</dbReference>
<dbReference type="RefSeq" id="WP_006314321.1">
    <property type="nucleotide sequence ID" value="NZ_ARZA01000200.1"/>
</dbReference>
<dbReference type="PANTHER" id="PTHR43479">
    <property type="entry name" value="ACREF/ENVCD OPERON REPRESSOR-RELATED"/>
    <property type="match status" value="1"/>
</dbReference>
<dbReference type="eggNOG" id="COG1309">
    <property type="taxonomic scope" value="Bacteria"/>
</dbReference>
<evidence type="ECO:0000256" key="1">
    <source>
        <dbReference type="ARBA" id="ARBA00023125"/>
    </source>
</evidence>
<evidence type="ECO:0000259" key="3">
    <source>
        <dbReference type="PROSITE" id="PS50977"/>
    </source>
</evidence>
<proteinExistence type="predicted"/>
<accession>R1AU54</accession>
<keyword evidence="5" id="KW-1185">Reference proteome</keyword>
<dbReference type="Gene3D" id="1.10.357.10">
    <property type="entry name" value="Tetracycline Repressor, domain 2"/>
    <property type="match status" value="1"/>
</dbReference>
<dbReference type="InterPro" id="IPR001647">
    <property type="entry name" value="HTH_TetR"/>
</dbReference>
<dbReference type="PROSITE" id="PS50977">
    <property type="entry name" value="HTH_TETR_2"/>
    <property type="match status" value="1"/>
</dbReference>
<sequence>MNRAEVTKRKIIDSTIELIAEKGYAATSSREIAKKAGISEATIFKYYDNKDNLLNIVVETIIQDFLNYSFEHSFPKLLSENKSIQDMLQNILIERLTFFKENSNAFQVIIQEMMINPSIRELFIERVWVKLESISNDIFEKGKNEGVFRDIDNFFLQKALFGMLFYTNIFEKILNIQSEKYSIKKQADMILDILLNGISK</sequence>
<dbReference type="PANTHER" id="PTHR43479:SF11">
    <property type="entry name" value="ACREF_ENVCD OPERON REPRESSOR-RELATED"/>
    <property type="match status" value="1"/>
</dbReference>
<dbReference type="GO" id="GO:0003677">
    <property type="term" value="F:DNA binding"/>
    <property type="evidence" value="ECO:0007669"/>
    <property type="project" value="UniProtKB-UniRule"/>
</dbReference>
<dbReference type="AlphaFoldDB" id="R1AU54"/>
<evidence type="ECO:0000256" key="2">
    <source>
        <dbReference type="PROSITE-ProRule" id="PRU00335"/>
    </source>
</evidence>
<dbReference type="InterPro" id="IPR036271">
    <property type="entry name" value="Tet_transcr_reg_TetR-rel_C_sf"/>
</dbReference>
<evidence type="ECO:0000313" key="4">
    <source>
        <dbReference type="EMBL" id="EOD00202.1"/>
    </source>
</evidence>
<feature type="DNA-binding region" description="H-T-H motif" evidence="2">
    <location>
        <begin position="28"/>
        <end position="47"/>
    </location>
</feature>
<dbReference type="OrthoDB" id="9780824at2"/>
<name>R1AU54_9FIRM</name>
<reference evidence="4 5" key="1">
    <citation type="journal article" date="2015" name="Geomicrobiol. J.">
        <title>Caldisalinibacter kiritimatiensis gen. nov., sp. nov., a moderately thermohalophilic thiosulfate-reducing bacterium from a hypersaline microbial mat.</title>
        <authorList>
            <person name="Ben Hania W."/>
            <person name="Joseph M."/>
            <person name="Fiebig A."/>
            <person name="Bunk B."/>
            <person name="Klenk H.-P."/>
            <person name="Fardeau M.-L."/>
            <person name="Spring S."/>
        </authorList>
    </citation>
    <scope>NUCLEOTIDE SEQUENCE [LARGE SCALE GENOMIC DNA]</scope>
    <source>
        <strain evidence="4 5">L21-TH-D2</strain>
    </source>
</reference>
<dbReference type="Gene3D" id="1.10.10.60">
    <property type="entry name" value="Homeodomain-like"/>
    <property type="match status" value="1"/>
</dbReference>
<organism evidence="4 5">
    <name type="scientific">Caldisalinibacter kiritimatiensis</name>
    <dbReference type="NCBI Taxonomy" id="1304284"/>
    <lineage>
        <taxon>Bacteria</taxon>
        <taxon>Bacillati</taxon>
        <taxon>Bacillota</taxon>
        <taxon>Tissierellia</taxon>
        <taxon>Tissierellales</taxon>
        <taxon>Thermohalobacteraceae</taxon>
        <taxon>Caldisalinibacter</taxon>
    </lineage>
</organism>
<dbReference type="InterPro" id="IPR009057">
    <property type="entry name" value="Homeodomain-like_sf"/>
</dbReference>
<dbReference type="SUPFAM" id="SSF46689">
    <property type="entry name" value="Homeodomain-like"/>
    <property type="match status" value="1"/>
</dbReference>
<evidence type="ECO:0000313" key="5">
    <source>
        <dbReference type="Proteomes" id="UP000013378"/>
    </source>
</evidence>
<feature type="domain" description="HTH tetR-type" evidence="3">
    <location>
        <begin position="5"/>
        <end position="65"/>
    </location>
</feature>
<dbReference type="Proteomes" id="UP000013378">
    <property type="component" value="Unassembled WGS sequence"/>
</dbReference>
<keyword evidence="1 2" id="KW-0238">DNA-binding</keyword>
<dbReference type="Pfam" id="PF00440">
    <property type="entry name" value="TetR_N"/>
    <property type="match status" value="1"/>
</dbReference>
<dbReference type="InterPro" id="IPR050624">
    <property type="entry name" value="HTH-type_Tx_Regulator"/>
</dbReference>
<dbReference type="STRING" id="1304284.L21TH_1747"/>